<name>A0A4P9Y9K9_ROZAC</name>
<dbReference type="AlphaFoldDB" id="A0A4P9Y9K9"/>
<accession>A0A4P9Y9K9</accession>
<protein>
    <submittedName>
        <fullName evidence="1">Uncharacterized protein</fullName>
    </submittedName>
</protein>
<evidence type="ECO:0000313" key="1">
    <source>
        <dbReference type="EMBL" id="RKP15544.1"/>
    </source>
</evidence>
<feature type="non-terminal residue" evidence="1">
    <location>
        <position position="163"/>
    </location>
</feature>
<dbReference type="Proteomes" id="UP000281549">
    <property type="component" value="Unassembled WGS sequence"/>
</dbReference>
<organism evidence="1 2">
    <name type="scientific">Rozella allomycis (strain CSF55)</name>
    <dbReference type="NCBI Taxonomy" id="988480"/>
    <lineage>
        <taxon>Eukaryota</taxon>
        <taxon>Fungi</taxon>
        <taxon>Fungi incertae sedis</taxon>
        <taxon>Cryptomycota</taxon>
        <taxon>Cryptomycota incertae sedis</taxon>
        <taxon>Rozella</taxon>
    </lineage>
</organism>
<proteinExistence type="predicted"/>
<dbReference type="EMBL" id="ML008886">
    <property type="protein sequence ID" value="RKP15544.1"/>
    <property type="molecule type" value="Genomic_DNA"/>
</dbReference>
<gene>
    <name evidence="1" type="ORF">ROZALSC1DRAFT_26366</name>
</gene>
<reference evidence="2" key="1">
    <citation type="journal article" date="2018" name="Nat. Microbiol.">
        <title>Leveraging single-cell genomics to expand the fungal tree of life.</title>
        <authorList>
            <person name="Ahrendt S.R."/>
            <person name="Quandt C.A."/>
            <person name="Ciobanu D."/>
            <person name="Clum A."/>
            <person name="Salamov A."/>
            <person name="Andreopoulos B."/>
            <person name="Cheng J.F."/>
            <person name="Woyke T."/>
            <person name="Pelin A."/>
            <person name="Henrissat B."/>
            <person name="Reynolds N.K."/>
            <person name="Benny G.L."/>
            <person name="Smith M.E."/>
            <person name="James T.Y."/>
            <person name="Grigoriev I.V."/>
        </authorList>
    </citation>
    <scope>NUCLEOTIDE SEQUENCE [LARGE SCALE GENOMIC DNA]</scope>
    <source>
        <strain evidence="2">CSF55</strain>
    </source>
</reference>
<evidence type="ECO:0000313" key="2">
    <source>
        <dbReference type="Proteomes" id="UP000281549"/>
    </source>
</evidence>
<feature type="non-terminal residue" evidence="1">
    <location>
        <position position="1"/>
    </location>
</feature>
<sequence length="163" mass="19064">YYFGNSQVLNPWSVICWLQEGNKFGNYWIDTARTTSLQEYLRGHEESTLWEVFTLLFDGDPFDIYLDNAQVNYQDEWKAPEILTFLVLTGYLTYHHNEVIIPNTEVRNHWKKQISPLFNAAVKEMYGNQVRALFSPQGVFNPQDCLDFMQDILLNASGQDLAR</sequence>